<evidence type="ECO:0000313" key="6">
    <source>
        <dbReference type="EMBL" id="MFC4136323.1"/>
    </source>
</evidence>
<gene>
    <name evidence="6" type="ORF">ACFOZ4_37440</name>
</gene>
<dbReference type="RefSeq" id="WP_253751049.1">
    <property type="nucleotide sequence ID" value="NZ_JAMZDZ010000001.1"/>
</dbReference>
<dbReference type="InterPro" id="IPR036390">
    <property type="entry name" value="WH_DNA-bd_sf"/>
</dbReference>
<feature type="compositionally biased region" description="Low complexity" evidence="4">
    <location>
        <begin position="67"/>
        <end position="87"/>
    </location>
</feature>
<keyword evidence="2" id="KW-0238">DNA-binding</keyword>
<comment type="caution">
    <text evidence="6">The sequence shown here is derived from an EMBL/GenBank/DDBJ whole genome shotgun (WGS) entry which is preliminary data.</text>
</comment>
<sequence length="384" mass="40764">MSEPPLLPAERRERLLADLRVRGTLRVSDIARSLGVTAVTVRRDIAQLAGEGAIERVHGGIRLPRQAGPALSPAASPVSPTSSTGPSSDDDAASISDESELASVGMVVPSLDYYWPAIVQGARDAAPDAGVRIVLRGSSYDDVADVRRQVTWLLESIGVQGLLIAPPTVGAEAAELIAWLAGLGIPVVLVERTATVGPYHEHVESVSTDHAFGASLAVRYLASEGHRRIGFFASATSPHTPKVRLGWRETVTELALELAGTPDVISPDHRHPQWSEEVDRALDACVATGTTALLVHSDREAISLVARCEERGIRVPGDLAVVAYDDEVAGLANPALSAVRPAKFTIGATAVQLLAQRMQTGPDRPVHRVRVSPRLVVRDSSGLR</sequence>
<dbReference type="PROSITE" id="PS51000">
    <property type="entry name" value="HTH_DEOR_2"/>
    <property type="match status" value="1"/>
</dbReference>
<dbReference type="PANTHER" id="PTHR30146">
    <property type="entry name" value="LACI-RELATED TRANSCRIPTIONAL REPRESSOR"/>
    <property type="match status" value="1"/>
</dbReference>
<keyword evidence="1" id="KW-0805">Transcription regulation</keyword>
<evidence type="ECO:0000256" key="1">
    <source>
        <dbReference type="ARBA" id="ARBA00023015"/>
    </source>
</evidence>
<dbReference type="SMART" id="SM00420">
    <property type="entry name" value="HTH_DEOR"/>
    <property type="match status" value="1"/>
</dbReference>
<evidence type="ECO:0000313" key="7">
    <source>
        <dbReference type="Proteomes" id="UP001595816"/>
    </source>
</evidence>
<dbReference type="Gene3D" id="1.10.10.10">
    <property type="entry name" value="Winged helix-like DNA-binding domain superfamily/Winged helix DNA-binding domain"/>
    <property type="match status" value="1"/>
</dbReference>
<feature type="region of interest" description="Disordered" evidence="4">
    <location>
        <begin position="65"/>
        <end position="96"/>
    </location>
</feature>
<accession>A0ABV8M171</accession>
<dbReference type="Proteomes" id="UP001595816">
    <property type="component" value="Unassembled WGS sequence"/>
</dbReference>
<dbReference type="InterPro" id="IPR028082">
    <property type="entry name" value="Peripla_BP_I"/>
</dbReference>
<dbReference type="InterPro" id="IPR001034">
    <property type="entry name" value="DeoR_HTH"/>
</dbReference>
<dbReference type="EMBL" id="JBHSAY010000029">
    <property type="protein sequence ID" value="MFC4136323.1"/>
    <property type="molecule type" value="Genomic_DNA"/>
</dbReference>
<dbReference type="Pfam" id="PF13377">
    <property type="entry name" value="Peripla_BP_3"/>
    <property type="match status" value="1"/>
</dbReference>
<proteinExistence type="predicted"/>
<dbReference type="InterPro" id="IPR036388">
    <property type="entry name" value="WH-like_DNA-bd_sf"/>
</dbReference>
<protein>
    <submittedName>
        <fullName evidence="6">Substrate-binding domain-containing protein</fullName>
    </submittedName>
</protein>
<name>A0ABV8M171_9ACTN</name>
<evidence type="ECO:0000256" key="3">
    <source>
        <dbReference type="ARBA" id="ARBA00023163"/>
    </source>
</evidence>
<reference evidence="7" key="1">
    <citation type="journal article" date="2019" name="Int. J. Syst. Evol. Microbiol.">
        <title>The Global Catalogue of Microorganisms (GCM) 10K type strain sequencing project: providing services to taxonomists for standard genome sequencing and annotation.</title>
        <authorList>
            <consortium name="The Broad Institute Genomics Platform"/>
            <consortium name="The Broad Institute Genome Sequencing Center for Infectious Disease"/>
            <person name="Wu L."/>
            <person name="Ma J."/>
        </authorList>
    </citation>
    <scope>NUCLEOTIDE SEQUENCE [LARGE SCALE GENOMIC DNA]</scope>
    <source>
        <strain evidence="7">CGMCC 4.7289</strain>
    </source>
</reference>
<dbReference type="SUPFAM" id="SSF46785">
    <property type="entry name" value="Winged helix' DNA-binding domain"/>
    <property type="match status" value="1"/>
</dbReference>
<feature type="domain" description="HTH deoR-type" evidence="5">
    <location>
        <begin position="8"/>
        <end position="63"/>
    </location>
</feature>
<dbReference type="SUPFAM" id="SSF53822">
    <property type="entry name" value="Periplasmic binding protein-like I"/>
    <property type="match status" value="1"/>
</dbReference>
<dbReference type="Gene3D" id="3.40.50.2300">
    <property type="match status" value="2"/>
</dbReference>
<evidence type="ECO:0000259" key="5">
    <source>
        <dbReference type="PROSITE" id="PS51000"/>
    </source>
</evidence>
<dbReference type="InterPro" id="IPR018356">
    <property type="entry name" value="Tscrpt_reg_HTH_DeoR_CS"/>
</dbReference>
<dbReference type="PROSITE" id="PS00894">
    <property type="entry name" value="HTH_DEOR_1"/>
    <property type="match status" value="1"/>
</dbReference>
<dbReference type="InterPro" id="IPR046335">
    <property type="entry name" value="LacI/GalR-like_sensor"/>
</dbReference>
<dbReference type="PRINTS" id="PR00037">
    <property type="entry name" value="HTHLACR"/>
</dbReference>
<dbReference type="Pfam" id="PF08220">
    <property type="entry name" value="HTH_DeoR"/>
    <property type="match status" value="1"/>
</dbReference>
<organism evidence="6 7">
    <name type="scientific">Hamadaea flava</name>
    <dbReference type="NCBI Taxonomy" id="1742688"/>
    <lineage>
        <taxon>Bacteria</taxon>
        <taxon>Bacillati</taxon>
        <taxon>Actinomycetota</taxon>
        <taxon>Actinomycetes</taxon>
        <taxon>Micromonosporales</taxon>
        <taxon>Micromonosporaceae</taxon>
        <taxon>Hamadaea</taxon>
    </lineage>
</organism>
<dbReference type="PANTHER" id="PTHR30146:SF155">
    <property type="entry name" value="ALANINE RACEMASE"/>
    <property type="match status" value="1"/>
</dbReference>
<keyword evidence="7" id="KW-1185">Reference proteome</keyword>
<evidence type="ECO:0000256" key="4">
    <source>
        <dbReference type="SAM" id="MobiDB-lite"/>
    </source>
</evidence>
<keyword evidence="3" id="KW-0804">Transcription</keyword>
<evidence type="ECO:0000256" key="2">
    <source>
        <dbReference type="ARBA" id="ARBA00023125"/>
    </source>
</evidence>